<gene>
    <name evidence="6" type="ORF">COC19_08655</name>
</gene>
<evidence type="ECO:0000256" key="4">
    <source>
        <dbReference type="SAM" id="MobiDB-lite"/>
    </source>
</evidence>
<dbReference type="InterPro" id="IPR036196">
    <property type="entry name" value="Ptyr_pPase_sf"/>
</dbReference>
<organism evidence="6 7">
    <name type="scientific">SAR86 cluster bacterium</name>
    <dbReference type="NCBI Taxonomy" id="2030880"/>
    <lineage>
        <taxon>Bacteria</taxon>
        <taxon>Pseudomonadati</taxon>
        <taxon>Pseudomonadota</taxon>
        <taxon>Gammaproteobacteria</taxon>
        <taxon>SAR86 cluster</taxon>
    </lineage>
</organism>
<dbReference type="PANTHER" id="PTHR47439:SF1">
    <property type="entry name" value="ACID PHOSPHATASE"/>
    <property type="match status" value="1"/>
</dbReference>
<dbReference type="PRINTS" id="PR00719">
    <property type="entry name" value="LMWPTPASE"/>
</dbReference>
<dbReference type="Gene3D" id="3.40.50.2300">
    <property type="match status" value="1"/>
</dbReference>
<keyword evidence="2" id="KW-0378">Hydrolase</keyword>
<accession>A0A2A4MF58</accession>
<evidence type="ECO:0000259" key="5">
    <source>
        <dbReference type="SMART" id="SM00226"/>
    </source>
</evidence>
<dbReference type="SUPFAM" id="SSF52788">
    <property type="entry name" value="Phosphotyrosine protein phosphatases I"/>
    <property type="match status" value="1"/>
</dbReference>
<comment type="caution">
    <text evidence="6">The sequence shown here is derived from an EMBL/GenBank/DDBJ whole genome shotgun (WGS) entry which is preliminary data.</text>
</comment>
<sequence length="204" mass="22330">MQTIQDETQIHTQSQASKKTRVLMVCLGNICRSPTAHGVFQHILERDGLTHLIAVDSAGTASYHQGNAPDGRSIEAALKRGYDLSSQRARQVCEQDLVDFDYILAMDEQNLDNLLALQKSQASTSTAEPGVAKIQLFLDYASSAYKEVPDPYYSGEGGFELVLDLVEVAAEGLLKHIIKHSQASVPPLNPDGQVAKGRQQSRHE</sequence>
<dbReference type="InterPro" id="IPR023485">
    <property type="entry name" value="Ptyr_pPase"/>
</dbReference>
<protein>
    <submittedName>
        <fullName evidence="6">Phosphotyrosine protein phosphatase</fullName>
    </submittedName>
</protein>
<name>A0A2A4MF58_9GAMM</name>
<proteinExistence type="inferred from homology"/>
<dbReference type="CDD" id="cd16343">
    <property type="entry name" value="LMWPTP"/>
    <property type="match status" value="1"/>
</dbReference>
<dbReference type="InterPro" id="IPR017867">
    <property type="entry name" value="Tyr_phospatase_low_mol_wt"/>
</dbReference>
<dbReference type="Proteomes" id="UP000218172">
    <property type="component" value="Unassembled WGS sequence"/>
</dbReference>
<feature type="active site" description="Proton donor" evidence="3">
    <location>
        <position position="150"/>
    </location>
</feature>
<dbReference type="SMART" id="SM00226">
    <property type="entry name" value="LMWPc"/>
    <property type="match status" value="1"/>
</dbReference>
<comment type="similarity">
    <text evidence="1">Belongs to the low molecular weight phosphotyrosine protein phosphatase family.</text>
</comment>
<evidence type="ECO:0000256" key="2">
    <source>
        <dbReference type="ARBA" id="ARBA00022801"/>
    </source>
</evidence>
<dbReference type="EMBL" id="NVQR01000169">
    <property type="protein sequence ID" value="PCH58256.1"/>
    <property type="molecule type" value="Genomic_DNA"/>
</dbReference>
<evidence type="ECO:0000256" key="3">
    <source>
        <dbReference type="PIRSR" id="PIRSR617867-1"/>
    </source>
</evidence>
<feature type="active site" evidence="3">
    <location>
        <position position="32"/>
    </location>
</feature>
<feature type="domain" description="Phosphotyrosine protein phosphatase I" evidence="5">
    <location>
        <begin position="20"/>
        <end position="176"/>
    </location>
</feature>
<evidence type="ECO:0000313" key="6">
    <source>
        <dbReference type="EMBL" id="PCH58256.1"/>
    </source>
</evidence>
<dbReference type="Pfam" id="PF01451">
    <property type="entry name" value="LMWPc"/>
    <property type="match status" value="1"/>
</dbReference>
<evidence type="ECO:0000256" key="1">
    <source>
        <dbReference type="ARBA" id="ARBA00011063"/>
    </source>
</evidence>
<dbReference type="AlphaFoldDB" id="A0A2A4MF58"/>
<feature type="active site" description="Nucleophile" evidence="3">
    <location>
        <position position="26"/>
    </location>
</feature>
<reference evidence="7" key="1">
    <citation type="submission" date="2017-08" db="EMBL/GenBank/DDBJ databases">
        <title>A dynamic microbial community with high functional redundancy inhabits the cold, oxic subseafloor aquifer.</title>
        <authorList>
            <person name="Tully B.J."/>
            <person name="Wheat C.G."/>
            <person name="Glazer B.T."/>
            <person name="Huber J.A."/>
        </authorList>
    </citation>
    <scope>NUCLEOTIDE SEQUENCE [LARGE SCALE GENOMIC DNA]</scope>
</reference>
<dbReference type="InterPro" id="IPR052995">
    <property type="entry name" value="LMW-PTP"/>
</dbReference>
<evidence type="ECO:0000313" key="7">
    <source>
        <dbReference type="Proteomes" id="UP000218172"/>
    </source>
</evidence>
<feature type="region of interest" description="Disordered" evidence="4">
    <location>
        <begin position="184"/>
        <end position="204"/>
    </location>
</feature>
<dbReference type="GO" id="GO:0004725">
    <property type="term" value="F:protein tyrosine phosphatase activity"/>
    <property type="evidence" value="ECO:0007669"/>
    <property type="project" value="InterPro"/>
</dbReference>
<dbReference type="PANTHER" id="PTHR47439">
    <property type="entry name" value="LOW MOLECULAR WEIGHT PHOSPHOTYROSINE PROTEIN PHOSPHATASE-RELATED"/>
    <property type="match status" value="1"/>
</dbReference>